<dbReference type="Pfam" id="PF00534">
    <property type="entry name" value="Glycos_transf_1"/>
    <property type="match status" value="1"/>
</dbReference>
<reference evidence="6 7" key="1">
    <citation type="submission" date="2021-03" db="EMBL/GenBank/DDBJ databases">
        <title>Whole genome shotgun sequence of Actinoplanes toevensis NBRC 105298.</title>
        <authorList>
            <person name="Komaki H."/>
            <person name="Tamura T."/>
        </authorList>
    </citation>
    <scope>NUCLEOTIDE SEQUENCE [LARGE SCALE GENOMIC DNA]</scope>
    <source>
        <strain evidence="6 7">NBRC 105298</strain>
    </source>
</reference>
<comment type="caution">
    <text evidence="6">The sequence shown here is derived from an EMBL/GenBank/DDBJ whole genome shotgun (WGS) entry which is preliminary data.</text>
</comment>
<dbReference type="AlphaFoldDB" id="A0A919W4Q4"/>
<protein>
    <recommendedName>
        <fullName evidence="8">Glycosyltransferase</fullName>
    </recommendedName>
</protein>
<accession>A0A919W4Q4</accession>
<dbReference type="PANTHER" id="PTHR12526:SF627">
    <property type="entry name" value="D-RHAMNOSYLTRANSFERASE WBPZ"/>
    <property type="match status" value="1"/>
</dbReference>
<evidence type="ECO:0000259" key="5">
    <source>
        <dbReference type="Pfam" id="PF13439"/>
    </source>
</evidence>
<keyword evidence="1" id="KW-0328">Glycosyltransferase</keyword>
<name>A0A919W4Q4_9ACTN</name>
<dbReference type="InterPro" id="IPR001296">
    <property type="entry name" value="Glyco_trans_1"/>
</dbReference>
<gene>
    <name evidence="6" type="ORF">Ato02nite_061770</name>
</gene>
<dbReference type="EMBL" id="BOQN01000081">
    <property type="protein sequence ID" value="GIM94384.1"/>
    <property type="molecule type" value="Genomic_DNA"/>
</dbReference>
<evidence type="ECO:0000313" key="6">
    <source>
        <dbReference type="EMBL" id="GIM94384.1"/>
    </source>
</evidence>
<evidence type="ECO:0000256" key="3">
    <source>
        <dbReference type="SAM" id="Phobius"/>
    </source>
</evidence>
<dbReference type="SUPFAM" id="SSF53756">
    <property type="entry name" value="UDP-Glycosyltransferase/glycogen phosphorylase"/>
    <property type="match status" value="1"/>
</dbReference>
<keyword evidence="7" id="KW-1185">Reference proteome</keyword>
<dbReference type="PANTHER" id="PTHR12526">
    <property type="entry name" value="GLYCOSYLTRANSFERASE"/>
    <property type="match status" value="1"/>
</dbReference>
<proteinExistence type="predicted"/>
<keyword evidence="3" id="KW-0472">Membrane</keyword>
<dbReference type="RefSeq" id="WP_213010173.1">
    <property type="nucleotide sequence ID" value="NZ_BOQN01000081.1"/>
</dbReference>
<feature type="transmembrane region" description="Helical" evidence="3">
    <location>
        <begin position="80"/>
        <end position="100"/>
    </location>
</feature>
<evidence type="ECO:0000259" key="4">
    <source>
        <dbReference type="Pfam" id="PF00534"/>
    </source>
</evidence>
<feature type="domain" description="Glycosyltransferase subfamily 4-like N-terminal" evidence="5">
    <location>
        <begin position="10"/>
        <end position="165"/>
    </location>
</feature>
<evidence type="ECO:0000256" key="2">
    <source>
        <dbReference type="ARBA" id="ARBA00022679"/>
    </source>
</evidence>
<organism evidence="6 7">
    <name type="scientific">Paractinoplanes toevensis</name>
    <dbReference type="NCBI Taxonomy" id="571911"/>
    <lineage>
        <taxon>Bacteria</taxon>
        <taxon>Bacillati</taxon>
        <taxon>Actinomycetota</taxon>
        <taxon>Actinomycetes</taxon>
        <taxon>Micromonosporales</taxon>
        <taxon>Micromonosporaceae</taxon>
        <taxon>Paractinoplanes</taxon>
    </lineage>
</organism>
<keyword evidence="2" id="KW-0808">Transferase</keyword>
<evidence type="ECO:0008006" key="8">
    <source>
        <dbReference type="Google" id="ProtNLM"/>
    </source>
</evidence>
<dbReference type="GO" id="GO:0016757">
    <property type="term" value="F:glycosyltransferase activity"/>
    <property type="evidence" value="ECO:0007669"/>
    <property type="project" value="UniProtKB-KW"/>
</dbReference>
<keyword evidence="3" id="KW-0812">Transmembrane</keyword>
<keyword evidence="3" id="KW-1133">Transmembrane helix</keyword>
<sequence>MFVVDDIDAVGGVQTVTHTLAQHLARRGHPVHVVGLYTNPAPAPAPEQPLYRRTVLDAPAPGSPPDPARNAVAKRRMRRLLAATGAGVLVMASVHVSLWLDDLDTSRWGRVGHYHGSYEYARGHYHLGIICALWAGFDACVFLSPDDAAGFAAHTALPATWIPNPLPDHATAAATRPATPPRVLAVGRLTAIKRFDLAIDAFARAATADWQLHLIGHGDQDRALRRHADQHGLLAPRRGPEVVLRGGRPTAAMPAEYAAAHLLIVTSDHEGFGMVIAEAASAGIPTVAFDVSGGVRSLVRHDRTGLLVPPGDTTGLTRAIRALMLDGDRCRALGHAARAAVHVLNPHAVTDRWEQLLTHVAERVAHEVAS</sequence>
<evidence type="ECO:0000313" key="7">
    <source>
        <dbReference type="Proteomes" id="UP000677082"/>
    </source>
</evidence>
<dbReference type="Pfam" id="PF13439">
    <property type="entry name" value="Glyco_transf_4"/>
    <property type="match status" value="1"/>
</dbReference>
<dbReference type="InterPro" id="IPR028098">
    <property type="entry name" value="Glyco_trans_4-like_N"/>
</dbReference>
<evidence type="ECO:0000256" key="1">
    <source>
        <dbReference type="ARBA" id="ARBA00022676"/>
    </source>
</evidence>
<dbReference type="Proteomes" id="UP000677082">
    <property type="component" value="Unassembled WGS sequence"/>
</dbReference>
<dbReference type="Gene3D" id="3.40.50.2000">
    <property type="entry name" value="Glycogen Phosphorylase B"/>
    <property type="match status" value="2"/>
</dbReference>
<feature type="domain" description="Glycosyl transferase family 1" evidence="4">
    <location>
        <begin position="176"/>
        <end position="338"/>
    </location>
</feature>